<protein>
    <submittedName>
        <fullName evidence="1">Uncharacterized protein</fullName>
    </submittedName>
</protein>
<dbReference type="Proteomes" id="UP000615026">
    <property type="component" value="Unassembled WGS sequence"/>
</dbReference>
<accession>A0A928ZXV1</accession>
<name>A0A928ZXV1_LEPEC</name>
<dbReference type="EMBL" id="JADEXP010000281">
    <property type="protein sequence ID" value="MBE9069499.1"/>
    <property type="molecule type" value="Genomic_DNA"/>
</dbReference>
<gene>
    <name evidence="1" type="ORF">IQ260_22900</name>
</gene>
<reference evidence="1" key="1">
    <citation type="submission" date="2020-10" db="EMBL/GenBank/DDBJ databases">
        <authorList>
            <person name="Castelo-Branco R."/>
            <person name="Eusebio N."/>
            <person name="Adriana R."/>
            <person name="Vieira A."/>
            <person name="Brugerolle De Fraissinette N."/>
            <person name="Rezende De Castro R."/>
            <person name="Schneider M.P."/>
            <person name="Vasconcelos V."/>
            <person name="Leao P.N."/>
        </authorList>
    </citation>
    <scope>NUCLEOTIDE SEQUENCE</scope>
    <source>
        <strain evidence="1">LEGE 11479</strain>
    </source>
</reference>
<dbReference type="RefSeq" id="WP_193995398.1">
    <property type="nucleotide sequence ID" value="NZ_JADEXP010000281.1"/>
</dbReference>
<evidence type="ECO:0000313" key="2">
    <source>
        <dbReference type="Proteomes" id="UP000615026"/>
    </source>
</evidence>
<proteinExistence type="predicted"/>
<evidence type="ECO:0000313" key="1">
    <source>
        <dbReference type="EMBL" id="MBE9069499.1"/>
    </source>
</evidence>
<keyword evidence="2" id="KW-1185">Reference proteome</keyword>
<dbReference type="AlphaFoldDB" id="A0A928ZXV1"/>
<comment type="caution">
    <text evidence="1">The sequence shown here is derived from an EMBL/GenBank/DDBJ whole genome shotgun (WGS) entry which is preliminary data.</text>
</comment>
<organism evidence="1 2">
    <name type="scientific">Leptolyngbya cf. ectocarpi LEGE 11479</name>
    <dbReference type="NCBI Taxonomy" id="1828722"/>
    <lineage>
        <taxon>Bacteria</taxon>
        <taxon>Bacillati</taxon>
        <taxon>Cyanobacteriota</taxon>
        <taxon>Cyanophyceae</taxon>
        <taxon>Leptolyngbyales</taxon>
        <taxon>Leptolyngbyaceae</taxon>
        <taxon>Leptolyngbya group</taxon>
        <taxon>Leptolyngbya</taxon>
    </lineage>
</organism>
<sequence length="64" mass="7812">MSNFSDMRKKIDAMRIEREAWTERMRQIDADREARKIRLEKSGLNRIKSWFFMLFDMIRGKIAS</sequence>